<comment type="similarity">
    <text evidence="2 10">Belongs to the PduL family.</text>
</comment>
<evidence type="ECO:0000256" key="10">
    <source>
        <dbReference type="PIRNR" id="PIRNR010130"/>
    </source>
</evidence>
<comment type="catalytic activity">
    <reaction evidence="9 10">
        <text>propanoyl-CoA + phosphate = propanoyl phosphate + CoA</text>
        <dbReference type="Rhea" id="RHEA:28046"/>
        <dbReference type="ChEBI" id="CHEBI:43474"/>
        <dbReference type="ChEBI" id="CHEBI:57287"/>
        <dbReference type="ChEBI" id="CHEBI:57392"/>
        <dbReference type="ChEBI" id="CHEBI:58933"/>
        <dbReference type="EC" id="2.3.1.222"/>
    </reaction>
</comment>
<dbReference type="GO" id="GO:0016747">
    <property type="term" value="F:acyltransferase activity, transferring groups other than amino-acyl groups"/>
    <property type="evidence" value="ECO:0007669"/>
    <property type="project" value="InterPro"/>
</dbReference>
<evidence type="ECO:0000256" key="2">
    <source>
        <dbReference type="ARBA" id="ARBA00007342"/>
    </source>
</evidence>
<dbReference type="RefSeq" id="WP_302927834.1">
    <property type="nucleotide sequence ID" value="NZ_JAJEPW010000004.1"/>
</dbReference>
<dbReference type="NCBIfam" id="NF011652">
    <property type="entry name" value="PRK15070.1"/>
    <property type="match status" value="1"/>
</dbReference>
<evidence type="ECO:0000256" key="5">
    <source>
        <dbReference type="ARBA" id="ARBA00022679"/>
    </source>
</evidence>
<evidence type="ECO:0000313" key="12">
    <source>
        <dbReference type="Proteomes" id="UP001199319"/>
    </source>
</evidence>
<gene>
    <name evidence="11" type="ORF">LKD37_02835</name>
</gene>
<evidence type="ECO:0000256" key="4">
    <source>
        <dbReference type="ARBA" id="ARBA00020837"/>
    </source>
</evidence>
<dbReference type="EMBL" id="JAJEPW010000004">
    <property type="protein sequence ID" value="MCC2128465.1"/>
    <property type="molecule type" value="Genomic_DNA"/>
</dbReference>
<keyword evidence="7" id="KW-0862">Zinc</keyword>
<keyword evidence="12" id="KW-1185">Reference proteome</keyword>
<comment type="function">
    <text evidence="10">Involved in 1,2-propanediol (1,2-PD) degradation by catalyzing the conversion of propanoyl-CoA to propanoyl-phosphate.</text>
</comment>
<protein>
    <recommendedName>
        <fullName evidence="4 10">Phosphate propanoyltransferase</fullName>
        <ecNumber evidence="3 10">2.3.1.222</ecNumber>
    </recommendedName>
</protein>
<evidence type="ECO:0000256" key="1">
    <source>
        <dbReference type="ARBA" id="ARBA00001947"/>
    </source>
</evidence>
<evidence type="ECO:0000256" key="7">
    <source>
        <dbReference type="ARBA" id="ARBA00022833"/>
    </source>
</evidence>
<comment type="cofactor">
    <cofactor evidence="1">
        <name>Zn(2+)</name>
        <dbReference type="ChEBI" id="CHEBI:29105"/>
    </cofactor>
</comment>
<reference evidence="11" key="1">
    <citation type="submission" date="2021-10" db="EMBL/GenBank/DDBJ databases">
        <title>Anaerobic single-cell dispensing facilitates the cultivation of human gut bacteria.</title>
        <authorList>
            <person name="Afrizal A."/>
        </authorList>
    </citation>
    <scope>NUCLEOTIDE SEQUENCE</scope>
    <source>
        <strain evidence="11">CLA-AA-H272</strain>
    </source>
</reference>
<evidence type="ECO:0000256" key="6">
    <source>
        <dbReference type="ARBA" id="ARBA00022723"/>
    </source>
</evidence>
<dbReference type="PANTHER" id="PTHR39453:SF1">
    <property type="entry name" value="PHOSPHATE PROPANOYLTRANSFERASE"/>
    <property type="match status" value="1"/>
</dbReference>
<evidence type="ECO:0000256" key="8">
    <source>
        <dbReference type="ARBA" id="ARBA00023315"/>
    </source>
</evidence>
<comment type="caution">
    <text evidence="11">The sequence shown here is derived from an EMBL/GenBank/DDBJ whole genome shotgun (WGS) entry which is preliminary data.</text>
</comment>
<accession>A0AAE3DDI1</accession>
<dbReference type="AlphaFoldDB" id="A0AAE3DDI1"/>
<dbReference type="Pfam" id="PF06130">
    <property type="entry name" value="PTAC"/>
    <property type="match status" value="1"/>
</dbReference>
<keyword evidence="5 10" id="KW-0808">Transferase</keyword>
<dbReference type="PIRSF" id="PIRSF010130">
    <property type="entry name" value="PduL"/>
    <property type="match status" value="1"/>
</dbReference>
<dbReference type="PANTHER" id="PTHR39453">
    <property type="entry name" value="PHOSPHATE PROPANOYLTRANSFERASE"/>
    <property type="match status" value="1"/>
</dbReference>
<evidence type="ECO:0000256" key="3">
    <source>
        <dbReference type="ARBA" id="ARBA00012206"/>
    </source>
</evidence>
<organism evidence="11 12">
    <name type="scientific">Brotocaccenecus cirricatena</name>
    <dbReference type="NCBI Taxonomy" id="3064195"/>
    <lineage>
        <taxon>Bacteria</taxon>
        <taxon>Bacillati</taxon>
        <taxon>Bacillota</taxon>
        <taxon>Clostridia</taxon>
        <taxon>Eubacteriales</taxon>
        <taxon>Oscillospiraceae</taxon>
        <taxon>Brotocaccenecus</taxon>
    </lineage>
</organism>
<name>A0AAE3DDI1_9FIRM</name>
<dbReference type="InterPro" id="IPR008300">
    <property type="entry name" value="PTAC"/>
</dbReference>
<comment type="pathway">
    <text evidence="10">Polyol metabolism; 1,2-propanediol degradation.</text>
</comment>
<evidence type="ECO:0000256" key="9">
    <source>
        <dbReference type="ARBA" id="ARBA00047589"/>
    </source>
</evidence>
<dbReference type="EC" id="2.3.1.222" evidence="3 10"/>
<sequence>MSFMIETSARHIHLTQETVEKLFGEGYQLTVRKPLSYPGQYACNERLTIVGPKKEMANVSILGPVRKADQVEVSATDARTLGIDAPVRESGHVEGSGACKLIGPKGEVELSQGVIIAKRHLHVRQEDAEKMGVKDKEIIKVACGGEGRKLIFDDVVVRVNVGGATTMHIDTDEAQAAGNPTVGEIYR</sequence>
<keyword evidence="8 10" id="KW-0012">Acyltransferase</keyword>
<dbReference type="Proteomes" id="UP001199319">
    <property type="component" value="Unassembled WGS sequence"/>
</dbReference>
<evidence type="ECO:0000313" key="11">
    <source>
        <dbReference type="EMBL" id="MCC2128465.1"/>
    </source>
</evidence>
<proteinExistence type="inferred from homology"/>
<keyword evidence="6" id="KW-0479">Metal-binding</keyword>
<dbReference type="GO" id="GO:0046872">
    <property type="term" value="F:metal ion binding"/>
    <property type="evidence" value="ECO:0007669"/>
    <property type="project" value="UniProtKB-KW"/>
</dbReference>